<keyword evidence="2" id="KW-0031">Aminopeptidase</keyword>
<dbReference type="AlphaFoldDB" id="A0A370GTA8"/>
<keyword evidence="2" id="KW-0645">Protease</keyword>
<keyword evidence="2" id="KW-0378">Hydrolase</keyword>
<evidence type="ECO:0000313" key="3">
    <source>
        <dbReference type="Proteomes" id="UP000254720"/>
    </source>
</evidence>
<proteinExistence type="inferred from homology"/>
<dbReference type="Gene3D" id="3.60.70.12">
    <property type="entry name" value="L-amino peptidase D-ALA esterase/amidase"/>
    <property type="match status" value="1"/>
</dbReference>
<comment type="caution">
    <text evidence="2">The sequence shown here is derived from an EMBL/GenBank/DDBJ whole genome shotgun (WGS) entry which is preliminary data.</text>
</comment>
<organism evidence="2 3">
    <name type="scientific">Aquicella lusitana</name>
    <dbReference type="NCBI Taxonomy" id="254246"/>
    <lineage>
        <taxon>Bacteria</taxon>
        <taxon>Pseudomonadati</taxon>
        <taxon>Pseudomonadota</taxon>
        <taxon>Gammaproteobacteria</taxon>
        <taxon>Legionellales</taxon>
        <taxon>Coxiellaceae</taxon>
        <taxon>Aquicella</taxon>
    </lineage>
</organism>
<dbReference type="SUPFAM" id="SSF56266">
    <property type="entry name" value="DmpA/ArgJ-like"/>
    <property type="match status" value="1"/>
</dbReference>
<dbReference type="InterPro" id="IPR016117">
    <property type="entry name" value="ArgJ-like_dom_sf"/>
</dbReference>
<name>A0A370GTA8_9COXI</name>
<accession>A0A370GTA8</accession>
<reference evidence="2 3" key="1">
    <citation type="submission" date="2018-07" db="EMBL/GenBank/DDBJ databases">
        <title>Genomic Encyclopedia of Type Strains, Phase IV (KMG-IV): sequencing the most valuable type-strain genomes for metagenomic binning, comparative biology and taxonomic classification.</title>
        <authorList>
            <person name="Goeker M."/>
        </authorList>
    </citation>
    <scope>NUCLEOTIDE SEQUENCE [LARGE SCALE GENOMIC DNA]</scope>
    <source>
        <strain evidence="2 3">DSM 16500</strain>
    </source>
</reference>
<sequence>MQGLKIGHVSSQEKGTGVSVFLFDPGSAGACWVCGSAPATHELAVLDPENSVPHLDGLVLSGGSAYGLYAAKGVMTYLTEQGRGCPTPHGVVPIVPAAALYDLDYKKAIAPTEEEAYQACREASEDNMASGRIGAGTGATIGKLVPDAKHMSGGLGRAEMTLPDGVQVVAYAAVNCVGDVRDKAGRIVAGARLTQDEFADCEKYLLSGEGERDLFQHSNTTLVAVFTNAKFDKSELKRIAKMATAGIARAIAPIFTRFDGDILFCISVGERMASDLTIGTLAAEIVRLAIVDAVKHSETVT</sequence>
<evidence type="ECO:0000313" key="2">
    <source>
        <dbReference type="EMBL" id="RDI45163.1"/>
    </source>
</evidence>
<dbReference type="PANTHER" id="PTHR36512">
    <property type="entry name" value="D-AMINOPEPTIDASE"/>
    <property type="match status" value="1"/>
</dbReference>
<dbReference type="EMBL" id="QQAX01000007">
    <property type="protein sequence ID" value="RDI45163.1"/>
    <property type="molecule type" value="Genomic_DNA"/>
</dbReference>
<gene>
    <name evidence="2" type="ORF">C8D86_10742</name>
</gene>
<protein>
    <submittedName>
        <fullName evidence="2">L-aminopeptidase/D-esterase-like protein</fullName>
    </submittedName>
</protein>
<evidence type="ECO:0000256" key="1">
    <source>
        <dbReference type="ARBA" id="ARBA00007068"/>
    </source>
</evidence>
<keyword evidence="3" id="KW-1185">Reference proteome</keyword>
<dbReference type="PANTHER" id="PTHR36512:SF3">
    <property type="entry name" value="BLR5678 PROTEIN"/>
    <property type="match status" value="1"/>
</dbReference>
<dbReference type="GO" id="GO:0004177">
    <property type="term" value="F:aminopeptidase activity"/>
    <property type="evidence" value="ECO:0007669"/>
    <property type="project" value="UniProtKB-KW"/>
</dbReference>
<comment type="similarity">
    <text evidence="1">Belongs to the peptidase S58 family.</text>
</comment>
<dbReference type="Pfam" id="PF03576">
    <property type="entry name" value="Peptidase_S58"/>
    <property type="match status" value="1"/>
</dbReference>
<dbReference type="InterPro" id="IPR005321">
    <property type="entry name" value="Peptidase_S58_DmpA"/>
</dbReference>
<dbReference type="Proteomes" id="UP000254720">
    <property type="component" value="Unassembled WGS sequence"/>
</dbReference>
<dbReference type="CDD" id="cd02252">
    <property type="entry name" value="nylC_like"/>
    <property type="match status" value="1"/>
</dbReference>